<dbReference type="PANTHER" id="PTHR36849">
    <property type="entry name" value="CYTOPLASMIC PROTEIN-RELATED"/>
    <property type="match status" value="1"/>
</dbReference>
<dbReference type="RefSeq" id="WP_235992185.1">
    <property type="nucleotide sequence ID" value="NZ_JACVEL010000007.1"/>
</dbReference>
<dbReference type="Proteomes" id="UP000652681">
    <property type="component" value="Unassembled WGS sequence"/>
</dbReference>
<dbReference type="EMBL" id="JACVEL010000007">
    <property type="protein sequence ID" value="MBC9812974.1"/>
    <property type="molecule type" value="Genomic_DNA"/>
</dbReference>
<dbReference type="InterPro" id="IPR052552">
    <property type="entry name" value="YeaO-like"/>
</dbReference>
<accession>A0A8J6PK43</accession>
<keyword evidence="2" id="KW-1185">Reference proteome</keyword>
<dbReference type="Pfam" id="PF22752">
    <property type="entry name" value="DUF488-N3i"/>
    <property type="match status" value="1"/>
</dbReference>
<dbReference type="AlphaFoldDB" id="A0A8J6PK43"/>
<protein>
    <submittedName>
        <fullName evidence="1">DUF488 family protein</fullName>
    </submittedName>
</protein>
<sequence>MSRIIHIKRVYEQPEESDGYRILVDRLWPRGIKKEQAHVSEWNKEVAPSTELRTWFDHRPERFEQFSREYRNELLQKREELIRIQRLADKQPVTLIYAAKDPEMNHVVILCDVLSTIKG</sequence>
<evidence type="ECO:0000313" key="1">
    <source>
        <dbReference type="EMBL" id="MBC9812974.1"/>
    </source>
</evidence>
<name>A0A8J6PK43_9FLAO</name>
<organism evidence="1 2">
    <name type="scientific">Taishania pollutisoli</name>
    <dbReference type="NCBI Taxonomy" id="2766479"/>
    <lineage>
        <taxon>Bacteria</taxon>
        <taxon>Pseudomonadati</taxon>
        <taxon>Bacteroidota</taxon>
        <taxon>Flavobacteriia</taxon>
        <taxon>Flavobacteriales</taxon>
        <taxon>Crocinitomicaceae</taxon>
        <taxon>Taishania</taxon>
    </lineage>
</organism>
<comment type="caution">
    <text evidence="1">The sequence shown here is derived from an EMBL/GenBank/DDBJ whole genome shotgun (WGS) entry which is preliminary data.</text>
</comment>
<dbReference type="PANTHER" id="PTHR36849:SF1">
    <property type="entry name" value="CYTOPLASMIC PROTEIN"/>
    <property type="match status" value="1"/>
</dbReference>
<gene>
    <name evidence="1" type="ORF">H9Y05_10895</name>
</gene>
<proteinExistence type="predicted"/>
<reference evidence="1" key="1">
    <citation type="submission" date="2020-09" db="EMBL/GenBank/DDBJ databases">
        <title>Taishania pollutisoli gen. nov., sp. nov., Isolated from Tetrabromobisphenol A-Contaminated Soil.</title>
        <authorList>
            <person name="Chen Q."/>
        </authorList>
    </citation>
    <scope>NUCLEOTIDE SEQUENCE</scope>
    <source>
        <strain evidence="1">CZZ-1</strain>
    </source>
</reference>
<evidence type="ECO:0000313" key="2">
    <source>
        <dbReference type="Proteomes" id="UP000652681"/>
    </source>
</evidence>